<evidence type="ECO:0000256" key="3">
    <source>
        <dbReference type="ARBA" id="ARBA00023082"/>
    </source>
</evidence>
<dbReference type="Pfam" id="PF04542">
    <property type="entry name" value="Sigma70_r2"/>
    <property type="match status" value="1"/>
</dbReference>
<evidence type="ECO:0000256" key="1">
    <source>
        <dbReference type="ARBA" id="ARBA00010641"/>
    </source>
</evidence>
<evidence type="ECO:0000256" key="5">
    <source>
        <dbReference type="ARBA" id="ARBA00023163"/>
    </source>
</evidence>
<evidence type="ECO:0000259" key="6">
    <source>
        <dbReference type="Pfam" id="PF04542"/>
    </source>
</evidence>
<reference evidence="9" key="1">
    <citation type="journal article" date="2019" name="Int. J. Syst. Evol. Microbiol.">
        <title>The Global Catalogue of Microorganisms (GCM) 10K type strain sequencing project: providing services to taxonomists for standard genome sequencing and annotation.</title>
        <authorList>
            <consortium name="The Broad Institute Genomics Platform"/>
            <consortium name="The Broad Institute Genome Sequencing Center for Infectious Disease"/>
            <person name="Wu L."/>
            <person name="Ma J."/>
        </authorList>
    </citation>
    <scope>NUCLEOTIDE SEQUENCE [LARGE SCALE GENOMIC DNA]</scope>
    <source>
        <strain evidence="9">CCUG 57263</strain>
    </source>
</reference>
<accession>A0ABW3DG93</accession>
<keyword evidence="2" id="KW-0805">Transcription regulation</keyword>
<evidence type="ECO:0000256" key="4">
    <source>
        <dbReference type="ARBA" id="ARBA00023125"/>
    </source>
</evidence>
<dbReference type="CDD" id="cd06171">
    <property type="entry name" value="Sigma70_r4"/>
    <property type="match status" value="1"/>
</dbReference>
<keyword evidence="5" id="KW-0804">Transcription</keyword>
<dbReference type="SUPFAM" id="SSF88946">
    <property type="entry name" value="Sigma2 domain of RNA polymerase sigma factors"/>
    <property type="match status" value="1"/>
</dbReference>
<proteinExistence type="inferred from homology"/>
<dbReference type="InterPro" id="IPR013325">
    <property type="entry name" value="RNA_pol_sigma_r2"/>
</dbReference>
<dbReference type="Proteomes" id="UP001597120">
    <property type="component" value="Unassembled WGS sequence"/>
</dbReference>
<feature type="domain" description="RNA polymerase sigma factor 70 region 4 type 2" evidence="7">
    <location>
        <begin position="119"/>
        <end position="171"/>
    </location>
</feature>
<protein>
    <submittedName>
        <fullName evidence="8">RNA polymerase sigma factor</fullName>
    </submittedName>
</protein>
<keyword evidence="3" id="KW-0731">Sigma factor</keyword>
<evidence type="ECO:0000256" key="2">
    <source>
        <dbReference type="ARBA" id="ARBA00023015"/>
    </source>
</evidence>
<dbReference type="InterPro" id="IPR013249">
    <property type="entry name" value="RNA_pol_sigma70_r4_t2"/>
</dbReference>
<gene>
    <name evidence="8" type="ORF">ACFQ03_19555</name>
</gene>
<dbReference type="InterPro" id="IPR013324">
    <property type="entry name" value="RNA_pol_sigma_r3/r4-like"/>
</dbReference>
<dbReference type="InterPro" id="IPR014284">
    <property type="entry name" value="RNA_pol_sigma-70_dom"/>
</dbReference>
<evidence type="ECO:0000313" key="8">
    <source>
        <dbReference type="EMBL" id="MFD0871338.1"/>
    </source>
</evidence>
<keyword evidence="4" id="KW-0238">DNA-binding</keyword>
<dbReference type="RefSeq" id="WP_260982157.1">
    <property type="nucleotide sequence ID" value="NZ_JBHTIU010000078.1"/>
</dbReference>
<dbReference type="SUPFAM" id="SSF88659">
    <property type="entry name" value="Sigma3 and sigma4 domains of RNA polymerase sigma factors"/>
    <property type="match status" value="1"/>
</dbReference>
<dbReference type="Gene3D" id="1.10.1740.10">
    <property type="match status" value="1"/>
</dbReference>
<comment type="similarity">
    <text evidence="1">Belongs to the sigma-70 factor family. ECF subfamily.</text>
</comment>
<dbReference type="NCBIfam" id="TIGR02937">
    <property type="entry name" value="sigma70-ECF"/>
    <property type="match status" value="1"/>
</dbReference>
<dbReference type="PANTHER" id="PTHR43133:SF8">
    <property type="entry name" value="RNA POLYMERASE SIGMA FACTOR HI_1459-RELATED"/>
    <property type="match status" value="1"/>
</dbReference>
<dbReference type="Pfam" id="PF08281">
    <property type="entry name" value="Sigma70_r4_2"/>
    <property type="match status" value="1"/>
</dbReference>
<dbReference type="Gene3D" id="1.10.10.10">
    <property type="entry name" value="Winged helix-like DNA-binding domain superfamily/Winged helix DNA-binding domain"/>
    <property type="match status" value="1"/>
</dbReference>
<dbReference type="PANTHER" id="PTHR43133">
    <property type="entry name" value="RNA POLYMERASE ECF-TYPE SIGMA FACTO"/>
    <property type="match status" value="1"/>
</dbReference>
<evidence type="ECO:0000313" key="9">
    <source>
        <dbReference type="Proteomes" id="UP001597120"/>
    </source>
</evidence>
<organism evidence="8 9">
    <name type="scientific">Paenibacillus residui</name>
    <dbReference type="NCBI Taxonomy" id="629724"/>
    <lineage>
        <taxon>Bacteria</taxon>
        <taxon>Bacillati</taxon>
        <taxon>Bacillota</taxon>
        <taxon>Bacilli</taxon>
        <taxon>Bacillales</taxon>
        <taxon>Paenibacillaceae</taxon>
        <taxon>Paenibacillus</taxon>
    </lineage>
</organism>
<dbReference type="InterPro" id="IPR007627">
    <property type="entry name" value="RNA_pol_sigma70_r2"/>
</dbReference>
<dbReference type="InterPro" id="IPR039425">
    <property type="entry name" value="RNA_pol_sigma-70-like"/>
</dbReference>
<dbReference type="EMBL" id="JBHTIU010000078">
    <property type="protein sequence ID" value="MFD0871338.1"/>
    <property type="molecule type" value="Genomic_DNA"/>
</dbReference>
<name>A0ABW3DG93_9BACL</name>
<keyword evidence="9" id="KW-1185">Reference proteome</keyword>
<comment type="caution">
    <text evidence="8">The sequence shown here is derived from an EMBL/GenBank/DDBJ whole genome shotgun (WGS) entry which is preliminary data.</text>
</comment>
<sequence>MTDEQLVERMADGDQAAFEVLIHRYHGPLLGYLERHLYNRERAEDFVQETFLRLIRQLKKGRLPEQIRPWLYRVALNLCRDYWKSLGFQNEKQQIAETPDRRDEGPSVVEIYERQETRKEILMSLHELGELQKEIIILRFYQDLKLHEISEIMEIPLSTVKTNLYQGLKRLRSRLIQEGVQIRHKKEGENTYA</sequence>
<dbReference type="InterPro" id="IPR036388">
    <property type="entry name" value="WH-like_DNA-bd_sf"/>
</dbReference>
<feature type="domain" description="RNA polymerase sigma-70 region 2" evidence="6">
    <location>
        <begin position="21"/>
        <end position="85"/>
    </location>
</feature>
<evidence type="ECO:0000259" key="7">
    <source>
        <dbReference type="Pfam" id="PF08281"/>
    </source>
</evidence>